<evidence type="ECO:0000313" key="4">
    <source>
        <dbReference type="Proteomes" id="UP001165296"/>
    </source>
</evidence>
<name>A0ABS8AYP6_9BACT</name>
<dbReference type="InterPro" id="IPR055087">
    <property type="entry name" value="GldL-like_N"/>
</dbReference>
<sequence length="65" mass="7067">MKAKHALIVLVLGLCVDFVGALFKIQHWAGGSGLLIAGTVLKVAGALLLLYKLLTHPKVREFLNW</sequence>
<dbReference type="RefSeq" id="WP_226180257.1">
    <property type="nucleotide sequence ID" value="NZ_JAJADR010000012.1"/>
</dbReference>
<keyword evidence="1" id="KW-1133">Transmembrane helix</keyword>
<proteinExistence type="predicted"/>
<dbReference type="EMBL" id="JAJADR010000012">
    <property type="protein sequence ID" value="MCB2410908.1"/>
    <property type="molecule type" value="Genomic_DNA"/>
</dbReference>
<feature type="transmembrane region" description="Helical" evidence="1">
    <location>
        <begin position="31"/>
        <end position="51"/>
    </location>
</feature>
<feature type="domain" description="Gliding motility protein GldL-like N-terminal" evidence="2">
    <location>
        <begin position="16"/>
        <end position="39"/>
    </location>
</feature>
<keyword evidence="1" id="KW-0812">Transmembrane</keyword>
<keyword evidence="4" id="KW-1185">Reference proteome</keyword>
<dbReference type="Pfam" id="PF22827">
    <property type="entry name" value="GldL_N"/>
    <property type="match status" value="1"/>
</dbReference>
<accession>A0ABS8AYP6</accession>
<comment type="caution">
    <text evidence="3">The sequence shown here is derived from an EMBL/GenBank/DDBJ whole genome shotgun (WGS) entry which is preliminary data.</text>
</comment>
<evidence type="ECO:0000259" key="2">
    <source>
        <dbReference type="Pfam" id="PF22827"/>
    </source>
</evidence>
<dbReference type="Proteomes" id="UP001165296">
    <property type="component" value="Unassembled WGS sequence"/>
</dbReference>
<evidence type="ECO:0000256" key="1">
    <source>
        <dbReference type="SAM" id="Phobius"/>
    </source>
</evidence>
<organism evidence="3 4">
    <name type="scientific">Hymenobacter lucidus</name>
    <dbReference type="NCBI Taxonomy" id="2880930"/>
    <lineage>
        <taxon>Bacteria</taxon>
        <taxon>Pseudomonadati</taxon>
        <taxon>Bacteroidota</taxon>
        <taxon>Cytophagia</taxon>
        <taxon>Cytophagales</taxon>
        <taxon>Hymenobacteraceae</taxon>
        <taxon>Hymenobacter</taxon>
    </lineage>
</organism>
<evidence type="ECO:0000313" key="3">
    <source>
        <dbReference type="EMBL" id="MCB2410908.1"/>
    </source>
</evidence>
<keyword evidence="1" id="KW-0472">Membrane</keyword>
<gene>
    <name evidence="3" type="ORF">LGH74_23175</name>
</gene>
<protein>
    <recommendedName>
        <fullName evidence="2">Gliding motility protein GldL-like N-terminal domain-containing protein</fullName>
    </recommendedName>
</protein>
<reference evidence="3" key="1">
    <citation type="submission" date="2021-10" db="EMBL/GenBank/DDBJ databases">
        <authorList>
            <person name="Dean J.D."/>
            <person name="Kim M.K."/>
            <person name="Newey C.N."/>
            <person name="Stoker T.S."/>
            <person name="Thompson D.W."/>
            <person name="Grose J.H."/>
        </authorList>
    </citation>
    <scope>NUCLEOTIDE SEQUENCE</scope>
    <source>
        <strain evidence="3">BT178</strain>
    </source>
</reference>